<dbReference type="InterPro" id="IPR037401">
    <property type="entry name" value="SnoaL-like"/>
</dbReference>
<gene>
    <name evidence="2" type="ORF">QQS21_004377</name>
</gene>
<evidence type="ECO:0000313" key="2">
    <source>
        <dbReference type="EMBL" id="KAK2603427.1"/>
    </source>
</evidence>
<dbReference type="Pfam" id="PF13577">
    <property type="entry name" value="SnoaL_4"/>
    <property type="match status" value="1"/>
</dbReference>
<feature type="domain" description="SnoaL-like" evidence="1">
    <location>
        <begin position="10"/>
        <end position="141"/>
    </location>
</feature>
<dbReference type="InterPro" id="IPR032710">
    <property type="entry name" value="NTF2-like_dom_sf"/>
</dbReference>
<keyword evidence="3" id="KW-1185">Reference proteome</keyword>
<accession>A0AAJ0CRK8</accession>
<dbReference type="AlphaFoldDB" id="A0AAJ0CRK8"/>
<dbReference type="Proteomes" id="UP001251528">
    <property type="component" value="Unassembled WGS sequence"/>
</dbReference>
<sequence length="159" mass="17366">MPLPHSLGDLTPREAVADAVYRALSGFDHNDVEIFTSAFAKEDVTMELRDGNNTPPFQGFSAIRTNVFGFVSTLETTHMTSNIRVHIKDSMSASLTAQVSAQHAPAGKGKDGQGPKYLVGAEYEMDLIKDETDGLWKIKKWIVEILWADGDASVMAPPN</sequence>
<dbReference type="EMBL" id="JASWJB010000064">
    <property type="protein sequence ID" value="KAK2603427.1"/>
    <property type="molecule type" value="Genomic_DNA"/>
</dbReference>
<dbReference type="Gene3D" id="3.10.450.50">
    <property type="match status" value="1"/>
</dbReference>
<name>A0AAJ0CRK8_9HYPO</name>
<dbReference type="SUPFAM" id="SSF54427">
    <property type="entry name" value="NTF2-like"/>
    <property type="match status" value="1"/>
</dbReference>
<evidence type="ECO:0000313" key="3">
    <source>
        <dbReference type="Proteomes" id="UP001251528"/>
    </source>
</evidence>
<organism evidence="2 3">
    <name type="scientific">Conoideocrella luteorostrata</name>
    <dbReference type="NCBI Taxonomy" id="1105319"/>
    <lineage>
        <taxon>Eukaryota</taxon>
        <taxon>Fungi</taxon>
        <taxon>Dikarya</taxon>
        <taxon>Ascomycota</taxon>
        <taxon>Pezizomycotina</taxon>
        <taxon>Sordariomycetes</taxon>
        <taxon>Hypocreomycetidae</taxon>
        <taxon>Hypocreales</taxon>
        <taxon>Clavicipitaceae</taxon>
        <taxon>Conoideocrella</taxon>
    </lineage>
</organism>
<evidence type="ECO:0000259" key="1">
    <source>
        <dbReference type="Pfam" id="PF13577"/>
    </source>
</evidence>
<proteinExistence type="predicted"/>
<reference evidence="2" key="1">
    <citation type="submission" date="2023-06" db="EMBL/GenBank/DDBJ databases">
        <title>Conoideocrella luteorostrata (Hypocreales: Clavicipitaceae), a potential biocontrol fungus for elongate hemlock scale in United States Christmas tree production areas.</title>
        <authorList>
            <person name="Barrett H."/>
            <person name="Lovett B."/>
            <person name="Macias A.M."/>
            <person name="Stajich J.E."/>
            <person name="Kasson M.T."/>
        </authorList>
    </citation>
    <scope>NUCLEOTIDE SEQUENCE</scope>
    <source>
        <strain evidence="2">ARSEF 14590</strain>
    </source>
</reference>
<comment type="caution">
    <text evidence="2">The sequence shown here is derived from an EMBL/GenBank/DDBJ whole genome shotgun (WGS) entry which is preliminary data.</text>
</comment>
<protein>
    <recommendedName>
        <fullName evidence="1">SnoaL-like domain-containing protein</fullName>
    </recommendedName>
</protein>